<reference evidence="4" key="1">
    <citation type="journal article" date="2020" name="mSystems">
        <title>Genome- and Community-Level Interaction Insights into Carbon Utilization and Element Cycling Functions of Hydrothermarchaeota in Hydrothermal Sediment.</title>
        <authorList>
            <person name="Zhou Z."/>
            <person name="Liu Y."/>
            <person name="Xu W."/>
            <person name="Pan J."/>
            <person name="Luo Z.H."/>
            <person name="Li M."/>
        </authorList>
    </citation>
    <scope>NUCLEOTIDE SEQUENCE [LARGE SCALE GENOMIC DNA]</scope>
    <source>
        <strain evidence="4">HyVt-458</strain>
    </source>
</reference>
<dbReference type="PANTHER" id="PTHR38690:SF1">
    <property type="entry name" value="PROTEASE"/>
    <property type="match status" value="1"/>
</dbReference>
<dbReference type="InterPro" id="IPR011836">
    <property type="entry name" value="YhdP"/>
</dbReference>
<name>A0A831RY75_9GAMM</name>
<keyword evidence="2" id="KW-1133">Transmembrane helix</keyword>
<feature type="domain" description="YhdP central" evidence="3">
    <location>
        <begin position="6"/>
        <end position="1218"/>
    </location>
</feature>
<evidence type="ECO:0000259" key="3">
    <source>
        <dbReference type="Pfam" id="PF13116"/>
    </source>
</evidence>
<organism evidence="4">
    <name type="scientific">Thiolapillus brandeum</name>
    <dbReference type="NCBI Taxonomy" id="1076588"/>
    <lineage>
        <taxon>Bacteria</taxon>
        <taxon>Pseudomonadati</taxon>
        <taxon>Pseudomonadota</taxon>
        <taxon>Gammaproteobacteria</taxon>
        <taxon>Chromatiales</taxon>
        <taxon>Sedimenticolaceae</taxon>
        <taxon>Thiolapillus</taxon>
    </lineage>
</organism>
<feature type="region of interest" description="Disordered" evidence="1">
    <location>
        <begin position="1217"/>
        <end position="1237"/>
    </location>
</feature>
<accession>A0A831RY75</accession>
<protein>
    <recommendedName>
        <fullName evidence="3">YhdP central domain-containing protein</fullName>
    </recommendedName>
</protein>
<sequence>MILWEFFKRLMASITELLYIIIILGAAAKVLVFGFALYAENNKQTIQEWASAIVGAQVHFSKIETYWAGVTPRIWVRQLSIGDEERLTLGDVLVGMNLGALPWWKENLPINIHLKGTEVQILRDKAGKTRILGMLKPTGANLPTYIFLEDATIEVRDEKRGAHIHQQHLAIKLFTRGDHSSLSISSREQGFQVRAEIDGSITRGDWSATFWSRGEGLKTEQLLQAYLPQGYLLSDLQLNFQAWSYWQQGQHLTTRVQLDLDRVSLYTPDKQVLVLDSLQGDLLYEKHDQDWKLQLKDFHLSVNGYPWRDTGMAALMQQEKLLLGISRIDLEGAARLLPLLPRDKPLRNHLEAIAPKGLLSDIRINLDLGEPEILPVFRANFAHLSFLPWEKLPGVNNFSGTFMAQKDLAHLILDTRDAQVLFKTLFRQPLPLKRLAGDIFWQGRDTENWTLYTDHLLADSPDLQTVSRLRVDKAPNGPAVMDVQTDFRNGQGEHAGLYYPAGIMSDKLVGWLDAAIVSGRVPQGSFLFHGPLARGHFPFHKTHDGHFEVLFDVEDLKLAYQADWPPLEGTRAKVRFHNNDLTIEAEKARIYNTQVRRATAGIASLKPLKPLVVKGRTKGPLRDFLRLLRDTPLKTSLAKRVAGLAVAGRADARIQLNLPLPPRKKTPPTFRVALDFGRGASLTLLEQQLQLDDLRGKLLVSERGLVAEDIRARALGAEITVSVNPVKNKTVVEAQGKVPGHGLVKQYPQLAPMNPEGAADINLKLDIPGLAAPPDAPTILHIRSDLRGMALHLPPPVGKKAATSIPLRLDMLLGSDSSLNTLKYGNILGATYKQEKAHKPELLVKITSLAVKSWIKHFSDHSHEHGLSSVQPGHIRVETDRLDADILEASAFMLDLRQSSGLWKGKVEADNIAGRIEFSQNRPDRPFVLELEKLYLQTRDEDQPDSKTASTEKLLPADFPTIRLTSRKLRLNKANLGKLEFITRKDGANQVIEKLDAHGKLADISIHGSWEYSGGSGTTWMKGIITTDNMGKLLRKALNMDFLSGSKTYLSFDLNWPGAPFQPNIPQMQGEAQLDMAAGRFLNFKPGLARVLGLVNFDSLYRRLKLDFKDVYQKGMAFDTIMGNFQFDAGQMYTNNLEILGPSATILIAGSIDLVNETYDQILSVSPRLDATLPVASAIAGGPAAGLVVLLAQQAFAEKLQKIQRITYNVSGTWDDPKLTRHSSKGEEKIDSSVLNP</sequence>
<feature type="transmembrane region" description="Helical" evidence="2">
    <location>
        <begin position="17"/>
        <end position="38"/>
    </location>
</feature>
<comment type="caution">
    <text evidence="4">The sequence shown here is derived from an EMBL/GenBank/DDBJ whole genome shotgun (WGS) entry which is preliminary data.</text>
</comment>
<dbReference type="AlphaFoldDB" id="A0A831RY75"/>
<proteinExistence type="predicted"/>
<gene>
    <name evidence="4" type="ORF">ENJ12_11185</name>
</gene>
<dbReference type="InterPro" id="IPR025263">
    <property type="entry name" value="YhdP_central"/>
</dbReference>
<evidence type="ECO:0000256" key="1">
    <source>
        <dbReference type="SAM" id="MobiDB-lite"/>
    </source>
</evidence>
<evidence type="ECO:0000313" key="4">
    <source>
        <dbReference type="EMBL" id="HEC07410.1"/>
    </source>
</evidence>
<dbReference type="Proteomes" id="UP000886339">
    <property type="component" value="Unassembled WGS sequence"/>
</dbReference>
<feature type="compositionally biased region" description="Basic and acidic residues" evidence="1">
    <location>
        <begin position="1217"/>
        <end position="1231"/>
    </location>
</feature>
<dbReference type="Pfam" id="PF13116">
    <property type="entry name" value="YhdP"/>
    <property type="match status" value="1"/>
</dbReference>
<keyword evidence="2" id="KW-0472">Membrane</keyword>
<dbReference type="EMBL" id="DRLF01000387">
    <property type="protein sequence ID" value="HEC07410.1"/>
    <property type="molecule type" value="Genomic_DNA"/>
</dbReference>
<keyword evidence="2" id="KW-0812">Transmembrane</keyword>
<dbReference type="PANTHER" id="PTHR38690">
    <property type="entry name" value="PROTEASE-RELATED"/>
    <property type="match status" value="1"/>
</dbReference>
<evidence type="ECO:0000256" key="2">
    <source>
        <dbReference type="SAM" id="Phobius"/>
    </source>
</evidence>